<dbReference type="EMBL" id="PEDL01000031">
    <property type="protein sequence ID" value="PHV69363.1"/>
    <property type="molecule type" value="Genomic_DNA"/>
</dbReference>
<organism evidence="1 2">
    <name type="scientific">Sporanaerobium hydrogeniformans</name>
    <dbReference type="NCBI Taxonomy" id="3072179"/>
    <lineage>
        <taxon>Bacteria</taxon>
        <taxon>Bacillati</taxon>
        <taxon>Bacillota</taxon>
        <taxon>Clostridia</taxon>
        <taxon>Lachnospirales</taxon>
        <taxon>Lachnospiraceae</taxon>
        <taxon>Sporanaerobium</taxon>
    </lineage>
</organism>
<accession>A0AC61D822</accession>
<sequence>MTALFMGVLKLSFTGSYVILVVVLGRWFLKRISYSLAYVLWGVVAFRLLCPFALESKISLLPLPIKEYASHSFNERNQTIGLTQEVKQDTLEQLQFKQPLEETQSELSKETPILPSRELVTQKKIMDRLAVIWEIGVISLIGYSILSYWRLKKKLALATLIRANIYETDRITTPFVMGIVLPQIYLPTELQEQERLYILKHEQIHIQRRDYLIKLVAFITLVLHWFNPLVWLSYRWMLKDMEMSCDEIALKGCDKLLRTSYCELMFSLAKKRSKLLSPLAFGERDTLSRIKNILYYKKPSFWSVIVGIGVSILLLLGLVFNPISKKVVEVPSHKEVEELAHKEVKSLPHTSLEPQQPNFSKEAVQFLEDKLAIILSSPLESSNPQDYIAAHEIEYEELLKHMNEDTLNYMLSEFEKGNIEGLRGQLLMRLCKYLLGERDNVPNEMIPQEWFSKLKPREEVRLPNFVYKGEHPKLKLVYEAAMEKYSREDGSFTIVAPYIYGEYEEKNKLKLIVVVYAENYRLYDKVLASVGGSIIPAAITYTKNGDGTYTLEEYKEAMDGGLFRSSIEEFCTMPVSQKPIKGLADLVMNSHSDNVNELKKIQKENLIQHLQANKQYGIMYHSQDDIYTPLT</sequence>
<protein>
    <submittedName>
        <fullName evidence="1">Antirepressor regulating drug resistance protein</fullName>
    </submittedName>
</protein>
<evidence type="ECO:0000313" key="1">
    <source>
        <dbReference type="EMBL" id="PHV69363.1"/>
    </source>
</evidence>
<gene>
    <name evidence="1" type="ORF">CS063_16140</name>
</gene>
<evidence type="ECO:0000313" key="2">
    <source>
        <dbReference type="Proteomes" id="UP000224460"/>
    </source>
</evidence>
<dbReference type="Proteomes" id="UP000224460">
    <property type="component" value="Unassembled WGS sequence"/>
</dbReference>
<name>A0AC61D822_9FIRM</name>
<comment type="caution">
    <text evidence="1">The sequence shown here is derived from an EMBL/GenBank/DDBJ whole genome shotgun (WGS) entry which is preliminary data.</text>
</comment>
<proteinExistence type="predicted"/>
<reference evidence="1" key="1">
    <citation type="submission" date="2017-10" db="EMBL/GenBank/DDBJ databases">
        <title>Genome sequence of cellulolytic Lachnospiraceae bacterium XHS1971 isolated from hotspring sediment.</title>
        <authorList>
            <person name="Vasudevan G."/>
            <person name="Joshi A.J."/>
            <person name="Hivarkar S."/>
            <person name="Lanjekar V.B."/>
            <person name="Dhakephalkar P.K."/>
            <person name="Dagar S."/>
        </authorList>
    </citation>
    <scope>NUCLEOTIDE SEQUENCE</scope>
    <source>
        <strain evidence="1">XHS1971</strain>
    </source>
</reference>
<keyword evidence="2" id="KW-1185">Reference proteome</keyword>